<dbReference type="PROSITE" id="PS51016">
    <property type="entry name" value="MYTH4"/>
    <property type="match status" value="1"/>
</dbReference>
<evidence type="ECO:0000256" key="1">
    <source>
        <dbReference type="ARBA" id="ARBA00004496"/>
    </source>
</evidence>
<evidence type="ECO:0000256" key="2">
    <source>
        <dbReference type="ARBA" id="ARBA00022490"/>
    </source>
</evidence>
<keyword evidence="3" id="KW-0677">Repeat</keyword>
<dbReference type="GO" id="GO:0005737">
    <property type="term" value="C:cytoplasm"/>
    <property type="evidence" value="ECO:0007669"/>
    <property type="project" value="UniProtKB-SubCell"/>
</dbReference>
<dbReference type="PANTHER" id="PTHR22692">
    <property type="entry name" value="MYOSIN VII, XV"/>
    <property type="match status" value="1"/>
</dbReference>
<keyword evidence="2" id="KW-0963">Cytoplasm</keyword>
<evidence type="ECO:0000313" key="7">
    <source>
        <dbReference type="Proteomes" id="UP000694426"/>
    </source>
</evidence>
<dbReference type="GO" id="GO:0003779">
    <property type="term" value="F:actin binding"/>
    <property type="evidence" value="ECO:0007669"/>
    <property type="project" value="UniProtKB-KW"/>
</dbReference>
<proteinExistence type="predicted"/>
<dbReference type="GeneTree" id="ENSGT00930000151032"/>
<dbReference type="InterPro" id="IPR038185">
    <property type="entry name" value="MyTH4_dom_sf"/>
</dbReference>
<reference evidence="6" key="1">
    <citation type="submission" date="2025-08" db="UniProtKB">
        <authorList>
            <consortium name="Ensembl"/>
        </authorList>
    </citation>
    <scope>IDENTIFICATION</scope>
</reference>
<dbReference type="Gene3D" id="1.25.40.530">
    <property type="entry name" value="MyTH4 domain"/>
    <property type="match status" value="1"/>
</dbReference>
<name>A0A8B9CKU6_9AVES</name>
<evidence type="ECO:0000313" key="6">
    <source>
        <dbReference type="Ensembl" id="ENSABRP00000019920.1"/>
    </source>
</evidence>
<dbReference type="InterPro" id="IPR051567">
    <property type="entry name" value="Unconventional_Myosin_ATPase"/>
</dbReference>
<dbReference type="GO" id="GO:0005856">
    <property type="term" value="C:cytoskeleton"/>
    <property type="evidence" value="ECO:0007669"/>
    <property type="project" value="InterPro"/>
</dbReference>
<dbReference type="CDD" id="cd14473">
    <property type="entry name" value="FERM_B-lobe"/>
    <property type="match status" value="1"/>
</dbReference>
<feature type="domain" description="MyTH4" evidence="5">
    <location>
        <begin position="77"/>
        <end position="242"/>
    </location>
</feature>
<comment type="subcellular location">
    <subcellularLocation>
        <location evidence="1">Cytoplasm</location>
    </subcellularLocation>
</comment>
<keyword evidence="4" id="KW-0009">Actin-binding</keyword>
<dbReference type="Proteomes" id="UP000694426">
    <property type="component" value="Unplaced"/>
</dbReference>
<reference evidence="6" key="2">
    <citation type="submission" date="2025-09" db="UniProtKB">
        <authorList>
            <consortium name="Ensembl"/>
        </authorList>
    </citation>
    <scope>IDENTIFICATION</scope>
</reference>
<dbReference type="InterPro" id="IPR000857">
    <property type="entry name" value="MyTH4_dom"/>
</dbReference>
<evidence type="ECO:0000259" key="5">
    <source>
        <dbReference type="PROSITE" id="PS51016"/>
    </source>
</evidence>
<evidence type="ECO:0000256" key="3">
    <source>
        <dbReference type="ARBA" id="ARBA00022737"/>
    </source>
</evidence>
<dbReference type="SUPFAM" id="SSF47031">
    <property type="entry name" value="Second domain of FERM"/>
    <property type="match status" value="1"/>
</dbReference>
<dbReference type="Pfam" id="PF00373">
    <property type="entry name" value="FERM_M"/>
    <property type="match status" value="1"/>
</dbReference>
<evidence type="ECO:0000256" key="4">
    <source>
        <dbReference type="ARBA" id="ARBA00023203"/>
    </source>
</evidence>
<accession>A0A8B9CKU6</accession>
<protein>
    <recommendedName>
        <fullName evidence="5">MyTH4 domain-containing protein</fullName>
    </recommendedName>
</protein>
<dbReference type="Ensembl" id="ENSABRT00000028111.1">
    <property type="protein sequence ID" value="ENSABRP00000019920.1"/>
    <property type="gene ID" value="ENSABRG00000017025.1"/>
</dbReference>
<sequence>MGAEAPHTDETFPGLADKENALCSSSADLSGRLWCLSLQGSVPSVVSENSSIMSVSAGDHYTMVDFAAAYFREAHLWSRKAFRTSSSLLPAPWQDHLCLDLNTVLCFAALMRFMGDQPKSKNQNDVQCILEILQVCDLPLGKVLKNCLVPRCPQFFLSHRESVLRGWLLLNLLTGYFLPSKILMPYATKFLQQAGSDPSSTHHGMAVCVSCRINVCLLFTKAYGVCLCGVCVPLVLGVVTGRVEQRSAGRLLSQVVELSSLSQHQERQPSTLHKYIGKMVRPMRTEEYLHDYLLEDALVTVSLRRLIWKTPLHFENKIYIDVHYGQVSNKGTVSTRNLSRGELLSAFWHREELKEYIPKPLQSQINPQSLQNHLGMLLRNRQQLQPLDAKIQFIEHAMKLPFFGYNFYFIERVSDSTIPVPCYFGVNNEQIVVVDNITQAVSHVIPLKELQKMRTLRPTSDGGLPGIELNYGSAASPKSLWLELFLRAIQKLPSTPQLSLC</sequence>
<dbReference type="InterPro" id="IPR019748">
    <property type="entry name" value="FERM_central"/>
</dbReference>
<organism evidence="6 7">
    <name type="scientific">Anser brachyrhynchus</name>
    <name type="common">Pink-footed goose</name>
    <dbReference type="NCBI Taxonomy" id="132585"/>
    <lineage>
        <taxon>Eukaryota</taxon>
        <taxon>Metazoa</taxon>
        <taxon>Chordata</taxon>
        <taxon>Craniata</taxon>
        <taxon>Vertebrata</taxon>
        <taxon>Euteleostomi</taxon>
        <taxon>Archelosauria</taxon>
        <taxon>Archosauria</taxon>
        <taxon>Dinosauria</taxon>
        <taxon>Saurischia</taxon>
        <taxon>Theropoda</taxon>
        <taxon>Coelurosauria</taxon>
        <taxon>Aves</taxon>
        <taxon>Neognathae</taxon>
        <taxon>Galloanserae</taxon>
        <taxon>Anseriformes</taxon>
        <taxon>Anatidae</taxon>
        <taxon>Anserinae</taxon>
        <taxon>Anser</taxon>
    </lineage>
</organism>
<keyword evidence="7" id="KW-1185">Reference proteome</keyword>
<dbReference type="PANTHER" id="PTHR22692:SF16">
    <property type="entry name" value="MYOSIN XVB"/>
    <property type="match status" value="1"/>
</dbReference>
<dbReference type="Pfam" id="PF00784">
    <property type="entry name" value="MyTH4"/>
    <property type="match status" value="1"/>
</dbReference>
<dbReference type="AlphaFoldDB" id="A0A8B9CKU6"/>
<dbReference type="InterPro" id="IPR035963">
    <property type="entry name" value="FERM_2"/>
</dbReference>